<dbReference type="EMBL" id="JARKHS020022688">
    <property type="protein sequence ID" value="KAK8769377.1"/>
    <property type="molecule type" value="Genomic_DNA"/>
</dbReference>
<evidence type="ECO:0000256" key="3">
    <source>
        <dbReference type="ARBA" id="ARBA00023180"/>
    </source>
</evidence>
<keyword evidence="1 6" id="KW-0732">Signal</keyword>
<dbReference type="SUPFAM" id="SSF51445">
    <property type="entry name" value="(Trans)glycosidases"/>
    <property type="match status" value="1"/>
</dbReference>
<dbReference type="PANTHER" id="PTHR11177">
    <property type="entry name" value="CHITINASE"/>
    <property type="match status" value="1"/>
</dbReference>
<dbReference type="FunFam" id="3.10.50.10:FF:000003">
    <property type="entry name" value="Class V chitinase CHIT5b"/>
    <property type="match status" value="1"/>
</dbReference>
<dbReference type="GO" id="GO:0005975">
    <property type="term" value="P:carbohydrate metabolic process"/>
    <property type="evidence" value="ECO:0007669"/>
    <property type="project" value="InterPro"/>
</dbReference>
<dbReference type="GO" id="GO:0008061">
    <property type="term" value="F:chitin binding"/>
    <property type="evidence" value="ECO:0007669"/>
    <property type="project" value="InterPro"/>
</dbReference>
<dbReference type="GO" id="GO:0004568">
    <property type="term" value="F:chitinase activity"/>
    <property type="evidence" value="ECO:0007669"/>
    <property type="project" value="TreeGrafter"/>
</dbReference>
<dbReference type="InterPro" id="IPR017853">
    <property type="entry name" value="GH"/>
</dbReference>
<evidence type="ECO:0000259" key="7">
    <source>
        <dbReference type="PROSITE" id="PS51910"/>
    </source>
</evidence>
<organism evidence="8 9">
    <name type="scientific">Amblyomma americanum</name>
    <name type="common">Lone star tick</name>
    <dbReference type="NCBI Taxonomy" id="6943"/>
    <lineage>
        <taxon>Eukaryota</taxon>
        <taxon>Metazoa</taxon>
        <taxon>Ecdysozoa</taxon>
        <taxon>Arthropoda</taxon>
        <taxon>Chelicerata</taxon>
        <taxon>Arachnida</taxon>
        <taxon>Acari</taxon>
        <taxon>Parasitiformes</taxon>
        <taxon>Ixodida</taxon>
        <taxon>Ixodoidea</taxon>
        <taxon>Ixodidae</taxon>
        <taxon>Amblyomminae</taxon>
        <taxon>Amblyomma</taxon>
    </lineage>
</organism>
<dbReference type="AlphaFoldDB" id="A0AAQ4E3V4"/>
<keyword evidence="4" id="KW-0326">Glycosidase</keyword>
<protein>
    <recommendedName>
        <fullName evidence="7">GH18 domain-containing protein</fullName>
    </recommendedName>
</protein>
<evidence type="ECO:0000256" key="1">
    <source>
        <dbReference type="ARBA" id="ARBA00022729"/>
    </source>
</evidence>
<dbReference type="PRINTS" id="PR01228">
    <property type="entry name" value="EGGSHELL"/>
</dbReference>
<dbReference type="GO" id="GO:0006032">
    <property type="term" value="P:chitin catabolic process"/>
    <property type="evidence" value="ECO:0007669"/>
    <property type="project" value="TreeGrafter"/>
</dbReference>
<feature type="chain" id="PRO_5043030371" description="GH18 domain-containing protein" evidence="6">
    <location>
        <begin position="27"/>
        <end position="762"/>
    </location>
</feature>
<reference evidence="8 9" key="1">
    <citation type="journal article" date="2023" name="Arcadia Sci">
        <title>De novo assembly of a long-read Amblyomma americanum tick genome.</title>
        <authorList>
            <person name="Chou S."/>
            <person name="Poskanzer K.E."/>
            <person name="Rollins M."/>
            <person name="Thuy-Boun P.S."/>
        </authorList>
    </citation>
    <scope>NUCLEOTIDE SEQUENCE [LARGE SCALE GENOMIC DNA]</scope>
    <source>
        <strain evidence="8">F_SG_1</strain>
        <tissue evidence="8">Salivary glands</tissue>
    </source>
</reference>
<sequence length="762" mass="79992">GIMEAPLVVGFLLSMALVVLLRTGEAKDKKQDRYGDDVMGAGGGWGGIKGGGGGVKGGGGGTKGGGVKGGGDGTKGGGGGVKGGGDGTKGGGVKGGGDGTKGGGVMGGGDGTKGGGGGVKGGGDGTKGGGGGVKGGGDGTKGGGVKGGGDGTKGGGGGVKGGGGGTKGGGGGVKGGGDGTKGGGGGTKGGGGGTKGGGGGTKGGGGGNAKPKPNPPKPPKPKRTTTETSTTETTTPEPITTEPSTTETTTPEPTTTEPPTDEPDTSESPSECTTRDSGIKGSSRWPDGQQQQQQQDIDPWGTEGGAAGAGVPVHMAANVEEDDEDDKEDDDQRTESRRNERAPLVCFLRGEGFERKGVQKFTLRSLPLAKCTHIVYSFLETDNNTGEFIYRKRGNKGEKKILDDLTRVKLNSRGKHVNTLVSYGSGAHVQSLLNRIRDGKKLDQLVRHIKNTLRWLGLDGINFHLEGPGPAPCKQEDVMTILKFIKTLRRELKKGVFITAQLPACRDPKCNIFMSEKMARSLDYLFLMTYDYKLDDLSKTKLTSGLYHYKDQHGPTKIETFFFVDSSGLLILHHLALSAPDFPNIASMCRTASPAPTLYAQETCVGQWSDAGVPKYKLVPGIATYGRSFTLEKPEFNGVSAKLNDKHPLGNAANMTNTDGYMNYVETCQRASYMGWTREWVKYAATPYIYHKDQWVSYDDKDSADVKVRWYRDRWLGGVFIWSLDEDDYSGKCKQGERYPMVNTAFNVMKDYRPVRVHLPSN</sequence>
<dbReference type="Gene3D" id="3.10.50.10">
    <property type="match status" value="1"/>
</dbReference>
<proteinExistence type="predicted"/>
<comment type="caution">
    <text evidence="8">The sequence shown here is derived from an EMBL/GenBank/DDBJ whole genome shotgun (WGS) entry which is preliminary data.</text>
</comment>
<dbReference type="SUPFAM" id="SSF54556">
    <property type="entry name" value="Chitinase insertion domain"/>
    <property type="match status" value="1"/>
</dbReference>
<keyword evidence="3" id="KW-0325">Glycoprotein</keyword>
<evidence type="ECO:0000256" key="6">
    <source>
        <dbReference type="SAM" id="SignalP"/>
    </source>
</evidence>
<dbReference type="SMART" id="SM00636">
    <property type="entry name" value="Glyco_18"/>
    <property type="match status" value="1"/>
</dbReference>
<name>A0AAQ4E3V4_AMBAM</name>
<dbReference type="InterPro" id="IPR011583">
    <property type="entry name" value="Chitinase_II/V-like_cat"/>
</dbReference>
<feature type="domain" description="GH18" evidence="7">
    <location>
        <begin position="342"/>
        <end position="752"/>
    </location>
</feature>
<dbReference type="InterPro" id="IPR029070">
    <property type="entry name" value="Chitinase_insertion_sf"/>
</dbReference>
<feature type="signal peptide" evidence="6">
    <location>
        <begin position="1"/>
        <end position="26"/>
    </location>
</feature>
<keyword evidence="2" id="KW-0378">Hydrolase</keyword>
<evidence type="ECO:0000256" key="2">
    <source>
        <dbReference type="ARBA" id="ARBA00022801"/>
    </source>
</evidence>
<evidence type="ECO:0000313" key="8">
    <source>
        <dbReference type="EMBL" id="KAK8769377.1"/>
    </source>
</evidence>
<feature type="compositionally biased region" description="Gly residues" evidence="5">
    <location>
        <begin position="50"/>
        <end position="208"/>
    </location>
</feature>
<dbReference type="Proteomes" id="UP001321473">
    <property type="component" value="Unassembled WGS sequence"/>
</dbReference>
<dbReference type="Gene3D" id="3.20.20.80">
    <property type="entry name" value="Glycosidases"/>
    <property type="match status" value="1"/>
</dbReference>
<feature type="non-terminal residue" evidence="8">
    <location>
        <position position="1"/>
    </location>
</feature>
<evidence type="ECO:0000256" key="5">
    <source>
        <dbReference type="SAM" id="MobiDB-lite"/>
    </source>
</evidence>
<gene>
    <name evidence="8" type="ORF">V5799_014156</name>
</gene>
<feature type="compositionally biased region" description="Acidic residues" evidence="5">
    <location>
        <begin position="319"/>
        <end position="332"/>
    </location>
</feature>
<dbReference type="InterPro" id="IPR050314">
    <property type="entry name" value="Glycosyl_Hydrlase_18"/>
</dbReference>
<dbReference type="InterPro" id="IPR001223">
    <property type="entry name" value="Glyco_hydro18_cat"/>
</dbReference>
<feature type="compositionally biased region" description="Low complexity" evidence="5">
    <location>
        <begin position="226"/>
        <end position="258"/>
    </location>
</feature>
<dbReference type="PROSITE" id="PS51910">
    <property type="entry name" value="GH18_2"/>
    <property type="match status" value="1"/>
</dbReference>
<accession>A0AAQ4E3V4</accession>
<dbReference type="Pfam" id="PF00704">
    <property type="entry name" value="Glyco_hydro_18"/>
    <property type="match status" value="1"/>
</dbReference>
<feature type="region of interest" description="Disordered" evidence="5">
    <location>
        <begin position="50"/>
        <end position="338"/>
    </location>
</feature>
<evidence type="ECO:0000256" key="4">
    <source>
        <dbReference type="ARBA" id="ARBA00023295"/>
    </source>
</evidence>
<dbReference type="PANTHER" id="PTHR11177:SF144">
    <property type="entry name" value="CHITINASE 5"/>
    <property type="match status" value="1"/>
</dbReference>
<dbReference type="GO" id="GO:0005576">
    <property type="term" value="C:extracellular region"/>
    <property type="evidence" value="ECO:0007669"/>
    <property type="project" value="TreeGrafter"/>
</dbReference>
<evidence type="ECO:0000313" key="9">
    <source>
        <dbReference type="Proteomes" id="UP001321473"/>
    </source>
</evidence>
<keyword evidence="9" id="KW-1185">Reference proteome</keyword>